<gene>
    <name evidence="2" type="ORF">IQK56_19610</name>
</gene>
<dbReference type="Proteomes" id="UP000613075">
    <property type="component" value="Unassembled WGS sequence"/>
</dbReference>
<protein>
    <submittedName>
        <fullName evidence="2">Helix-turn-helix domain-containing protein</fullName>
    </submittedName>
</protein>
<organism evidence="2 3">
    <name type="scientific">Pseudomonas cyclaminis</name>
    <dbReference type="NCBI Taxonomy" id="2781239"/>
    <lineage>
        <taxon>Bacteria</taxon>
        <taxon>Pseudomonadati</taxon>
        <taxon>Pseudomonadota</taxon>
        <taxon>Gammaproteobacteria</taxon>
        <taxon>Pseudomonadales</taxon>
        <taxon>Pseudomonadaceae</taxon>
        <taxon>Pseudomonas</taxon>
    </lineage>
</organism>
<dbReference type="Gene3D" id="1.10.260.40">
    <property type="entry name" value="lambda repressor-like DNA-binding domains"/>
    <property type="match status" value="1"/>
</dbReference>
<name>A0ABR9SVI5_9PSED</name>
<sequence>MDTSIITQRLAEQVRSMRLNRGYTQAYMAQLAGVTRQKLIEIEQGSPSVSMNAYARVIAALDSEVKLTPASKPTLEELRDVFNDY</sequence>
<evidence type="ECO:0000313" key="3">
    <source>
        <dbReference type="Proteomes" id="UP000613075"/>
    </source>
</evidence>
<comment type="caution">
    <text evidence="2">The sequence shown here is derived from an EMBL/GenBank/DDBJ whole genome shotgun (WGS) entry which is preliminary data.</text>
</comment>
<dbReference type="RefSeq" id="WP_150761623.1">
    <property type="nucleotide sequence ID" value="NZ_JADDUM010000159.1"/>
</dbReference>
<proteinExistence type="predicted"/>
<dbReference type="SMART" id="SM00530">
    <property type="entry name" value="HTH_XRE"/>
    <property type="match status" value="1"/>
</dbReference>
<keyword evidence="3" id="KW-1185">Reference proteome</keyword>
<dbReference type="SUPFAM" id="SSF47413">
    <property type="entry name" value="lambda repressor-like DNA-binding domains"/>
    <property type="match status" value="1"/>
</dbReference>
<evidence type="ECO:0000259" key="1">
    <source>
        <dbReference type="PROSITE" id="PS50943"/>
    </source>
</evidence>
<dbReference type="PROSITE" id="PS50943">
    <property type="entry name" value="HTH_CROC1"/>
    <property type="match status" value="1"/>
</dbReference>
<reference evidence="2 3" key="1">
    <citation type="submission" date="2020-10" db="EMBL/GenBank/DDBJ databases">
        <title>The draft genomes of Cyclamen pathogen Pseudomonas sp.</title>
        <authorList>
            <person name="Fujikawa T."/>
            <person name="Sawada H."/>
        </authorList>
    </citation>
    <scope>NUCLEOTIDE SEQUENCE [LARGE SCALE GENOMIC DNA]</scope>
    <source>
        <strain evidence="2 3">MAFF 301449</strain>
    </source>
</reference>
<accession>A0ABR9SVI5</accession>
<dbReference type="EMBL" id="JADDUM010000159">
    <property type="protein sequence ID" value="MBE8592952.1"/>
    <property type="molecule type" value="Genomic_DNA"/>
</dbReference>
<dbReference type="CDD" id="cd00093">
    <property type="entry name" value="HTH_XRE"/>
    <property type="match status" value="1"/>
</dbReference>
<dbReference type="InterPro" id="IPR010982">
    <property type="entry name" value="Lambda_DNA-bd_dom_sf"/>
</dbReference>
<feature type="domain" description="HTH cro/C1-type" evidence="1">
    <location>
        <begin position="14"/>
        <end position="68"/>
    </location>
</feature>
<evidence type="ECO:0000313" key="2">
    <source>
        <dbReference type="EMBL" id="MBE8592952.1"/>
    </source>
</evidence>
<dbReference type="InterPro" id="IPR001387">
    <property type="entry name" value="Cro/C1-type_HTH"/>
</dbReference>
<dbReference type="Pfam" id="PF13560">
    <property type="entry name" value="HTH_31"/>
    <property type="match status" value="1"/>
</dbReference>